<sequence>MDIQKLNMTLAPDEWQTKFNKNEQGKPTRTAEQDHPKDEMAAQLWETWVAVANQLKETAQRDEVLEAAKLKEASQPTVRQARRRTAEAAAAAYVLKQALDNIPNKPGLNEQAEVKKLIDSAVYGKSPKGQAADFNPAGMGDPATSRAALCETTGSNKVATLVEVAVCLCTKKNGRHCGQRTLSPPNNR</sequence>
<dbReference type="VEuPathDB" id="TriTrypDB:TEOVI_000819900"/>
<protein>
    <submittedName>
        <fullName evidence="11">Trypanosomal VSG domain containing protein, putative</fullName>
    </submittedName>
</protein>
<comment type="subcellular location">
    <subcellularLocation>
        <location evidence="2">Cell membrane</location>
        <topology evidence="2">Lipid-anchor</topology>
        <topology evidence="2">GPI-anchor</topology>
    </subcellularLocation>
</comment>
<dbReference type="AlphaFoldDB" id="A0A1G4IA45"/>
<feature type="compositionally biased region" description="Basic and acidic residues" evidence="9">
    <location>
        <begin position="20"/>
        <end position="36"/>
    </location>
</feature>
<dbReference type="InterPro" id="IPR025932">
    <property type="entry name" value="Trypano_VSG_B_N_dom"/>
</dbReference>
<evidence type="ECO:0000256" key="7">
    <source>
        <dbReference type="ARBA" id="ARBA00023180"/>
    </source>
</evidence>
<comment type="function">
    <text evidence="1">VSG forms a coat on the surface of the parasite. The trypanosome evades the immune response of the host by expressing a series of antigenically distinct VSGs from an estimated 1000 VSG genes.</text>
</comment>
<dbReference type="GeneID" id="92382133"/>
<accession>A0A1G4IA45</accession>
<evidence type="ECO:0000256" key="1">
    <source>
        <dbReference type="ARBA" id="ARBA00002523"/>
    </source>
</evidence>
<feature type="region of interest" description="Disordered" evidence="9">
    <location>
        <begin position="1"/>
        <end position="36"/>
    </location>
</feature>
<keyword evidence="6" id="KW-0472">Membrane</keyword>
<keyword evidence="12" id="KW-1185">Reference proteome</keyword>
<feature type="domain" description="Trypanosome variant surface glycoprotein B-type N-terminal" evidence="10">
    <location>
        <begin position="2"/>
        <end position="177"/>
    </location>
</feature>
<dbReference type="GO" id="GO:0098552">
    <property type="term" value="C:side of membrane"/>
    <property type="evidence" value="ECO:0007669"/>
    <property type="project" value="UniProtKB-KW"/>
</dbReference>
<dbReference type="Pfam" id="PF13206">
    <property type="entry name" value="VSG_B"/>
    <property type="match status" value="1"/>
</dbReference>
<comment type="caution">
    <text evidence="11">The sequence shown here is derived from an EMBL/GenBank/DDBJ whole genome shotgun (WGS) entry which is preliminary data.</text>
</comment>
<evidence type="ECO:0000256" key="3">
    <source>
        <dbReference type="ARBA" id="ARBA00022475"/>
    </source>
</evidence>
<evidence type="ECO:0000259" key="10">
    <source>
        <dbReference type="Pfam" id="PF13206"/>
    </source>
</evidence>
<evidence type="ECO:0000256" key="2">
    <source>
        <dbReference type="ARBA" id="ARBA00004609"/>
    </source>
</evidence>
<proteinExistence type="predicted"/>
<keyword evidence="8" id="KW-0449">Lipoprotein</keyword>
<keyword evidence="4" id="KW-0336">GPI-anchor</keyword>
<evidence type="ECO:0000256" key="8">
    <source>
        <dbReference type="ARBA" id="ARBA00023288"/>
    </source>
</evidence>
<keyword evidence="7" id="KW-0325">Glycoprotein</keyword>
<keyword evidence="3" id="KW-1003">Cell membrane</keyword>
<reference evidence="11" key="1">
    <citation type="submission" date="2016-09" db="EMBL/GenBank/DDBJ databases">
        <authorList>
            <person name="Hebert L."/>
            <person name="Moumen B."/>
        </authorList>
    </citation>
    <scope>NUCLEOTIDE SEQUENCE [LARGE SCALE GENOMIC DNA]</scope>
    <source>
        <strain evidence="11">OVI</strain>
    </source>
</reference>
<evidence type="ECO:0000256" key="5">
    <source>
        <dbReference type="ARBA" id="ARBA00022729"/>
    </source>
</evidence>
<evidence type="ECO:0000313" key="11">
    <source>
        <dbReference type="EMBL" id="SCU69003.1"/>
    </source>
</evidence>
<name>A0A1G4IA45_TRYEQ</name>
<evidence type="ECO:0000256" key="6">
    <source>
        <dbReference type="ARBA" id="ARBA00023136"/>
    </source>
</evidence>
<evidence type="ECO:0000313" key="12">
    <source>
        <dbReference type="Proteomes" id="UP000195570"/>
    </source>
</evidence>
<dbReference type="Proteomes" id="UP000195570">
    <property type="component" value="Unassembled WGS sequence"/>
</dbReference>
<dbReference type="EMBL" id="CZPT02001126">
    <property type="protein sequence ID" value="SCU69003.1"/>
    <property type="molecule type" value="Genomic_DNA"/>
</dbReference>
<evidence type="ECO:0000256" key="4">
    <source>
        <dbReference type="ARBA" id="ARBA00022622"/>
    </source>
</evidence>
<organism evidence="11 12">
    <name type="scientific">Trypanosoma equiperdum</name>
    <dbReference type="NCBI Taxonomy" id="5694"/>
    <lineage>
        <taxon>Eukaryota</taxon>
        <taxon>Discoba</taxon>
        <taxon>Euglenozoa</taxon>
        <taxon>Kinetoplastea</taxon>
        <taxon>Metakinetoplastina</taxon>
        <taxon>Trypanosomatida</taxon>
        <taxon>Trypanosomatidae</taxon>
        <taxon>Trypanosoma</taxon>
    </lineage>
</organism>
<dbReference type="RefSeq" id="XP_067080056.1">
    <property type="nucleotide sequence ID" value="XM_067223955.1"/>
</dbReference>
<evidence type="ECO:0000256" key="9">
    <source>
        <dbReference type="SAM" id="MobiDB-lite"/>
    </source>
</evidence>
<gene>
    <name evidence="11" type="ORF">TEOVI_000819900</name>
</gene>
<keyword evidence="5" id="KW-0732">Signal</keyword>
<dbReference type="GO" id="GO:0005886">
    <property type="term" value="C:plasma membrane"/>
    <property type="evidence" value="ECO:0007669"/>
    <property type="project" value="UniProtKB-SubCell"/>
</dbReference>